<name>A0A6J5NH55_9CAUD</name>
<dbReference type="EMBL" id="LR796484">
    <property type="protein sequence ID" value="CAB4148204.1"/>
    <property type="molecule type" value="Genomic_DNA"/>
</dbReference>
<gene>
    <name evidence="1" type="ORF">UFOVP429_150</name>
    <name evidence="2" type="ORF">UFOVP696_17</name>
</gene>
<sequence length="76" mass="7762">MTDTKIVVDCATGETTVVTLTAEEIAQREADAAAFAEAEAEREAAAEALAALKASARAKLVAGTPLTEEEAATLVL</sequence>
<dbReference type="EMBL" id="LR796666">
    <property type="protein sequence ID" value="CAB4158127.1"/>
    <property type="molecule type" value="Genomic_DNA"/>
</dbReference>
<proteinExistence type="predicted"/>
<accession>A0A6J5NH55</accession>
<evidence type="ECO:0000313" key="1">
    <source>
        <dbReference type="EMBL" id="CAB4148204.1"/>
    </source>
</evidence>
<evidence type="ECO:0000313" key="2">
    <source>
        <dbReference type="EMBL" id="CAB4158127.1"/>
    </source>
</evidence>
<reference evidence="2" key="1">
    <citation type="submission" date="2020-04" db="EMBL/GenBank/DDBJ databases">
        <authorList>
            <person name="Chiriac C."/>
            <person name="Salcher M."/>
            <person name="Ghai R."/>
            <person name="Kavagutti S V."/>
        </authorList>
    </citation>
    <scope>NUCLEOTIDE SEQUENCE</scope>
</reference>
<organism evidence="2">
    <name type="scientific">uncultured Caudovirales phage</name>
    <dbReference type="NCBI Taxonomy" id="2100421"/>
    <lineage>
        <taxon>Viruses</taxon>
        <taxon>Duplodnaviria</taxon>
        <taxon>Heunggongvirae</taxon>
        <taxon>Uroviricota</taxon>
        <taxon>Caudoviricetes</taxon>
        <taxon>Peduoviridae</taxon>
        <taxon>Maltschvirus</taxon>
        <taxon>Maltschvirus maltsch</taxon>
    </lineage>
</organism>
<protein>
    <submittedName>
        <fullName evidence="2">Uncharacterized protein</fullName>
    </submittedName>
</protein>